<evidence type="ECO:0000259" key="8">
    <source>
        <dbReference type="PROSITE" id="PS50928"/>
    </source>
</evidence>
<dbReference type="Proteomes" id="UP000517916">
    <property type="component" value="Unassembled WGS sequence"/>
</dbReference>
<keyword evidence="5 7" id="KW-1133">Transmembrane helix</keyword>
<organism evidence="9 10">
    <name type="scientific">Kutzneria viridogrisea</name>
    <dbReference type="NCBI Taxonomy" id="47990"/>
    <lineage>
        <taxon>Bacteria</taxon>
        <taxon>Bacillati</taxon>
        <taxon>Actinomycetota</taxon>
        <taxon>Actinomycetes</taxon>
        <taxon>Pseudonocardiales</taxon>
        <taxon>Pseudonocardiaceae</taxon>
        <taxon>Kutzneria</taxon>
    </lineage>
</organism>
<feature type="domain" description="ABC transmembrane type-1" evidence="8">
    <location>
        <begin position="68"/>
        <end position="259"/>
    </location>
</feature>
<comment type="similarity">
    <text evidence="7">Belongs to the binding-protein-dependent transport system permease family.</text>
</comment>
<feature type="transmembrane region" description="Helical" evidence="7">
    <location>
        <begin position="103"/>
        <end position="124"/>
    </location>
</feature>
<dbReference type="Pfam" id="PF00528">
    <property type="entry name" value="BPD_transp_1"/>
    <property type="match status" value="1"/>
</dbReference>
<dbReference type="SUPFAM" id="SSF161098">
    <property type="entry name" value="MetI-like"/>
    <property type="match status" value="1"/>
</dbReference>
<evidence type="ECO:0000256" key="3">
    <source>
        <dbReference type="ARBA" id="ARBA00022475"/>
    </source>
</evidence>
<dbReference type="InterPro" id="IPR050901">
    <property type="entry name" value="BP-dep_ABC_trans_perm"/>
</dbReference>
<keyword evidence="10" id="KW-1185">Reference proteome</keyword>
<keyword evidence="4 7" id="KW-0812">Transmembrane</keyword>
<sequence length="274" mass="29736">MLRVKRITVSVVGVLVAVLFAFPTYWMVTTALKPANQLLSDSYDLVPLGLTLQHFVDGISKEGFLTALGNSVITSLGAVLFALIAGLLAAVPLARMRFRGRKGFVLLVLVAQMAPFEALLIPMYLMMRSADLLNQLPGLILVYFAATLPFTAWTLRGFVKGIPVDLEEAAMVDGCGRWAAFRRVTLPLLGPGLVATSVFSFITAWNEFLYALTFMQDQGNYTLPVWLSGFQTQFGTDWGGTMAASTVFTVPVLIFFLIVQRNLVSGVTAGAVKG</sequence>
<feature type="transmembrane region" description="Helical" evidence="7">
    <location>
        <begin position="7"/>
        <end position="28"/>
    </location>
</feature>
<proteinExistence type="inferred from homology"/>
<dbReference type="PANTHER" id="PTHR32243">
    <property type="entry name" value="MALTOSE TRANSPORT SYSTEM PERMEASE-RELATED"/>
    <property type="match status" value="1"/>
</dbReference>
<evidence type="ECO:0000313" key="10">
    <source>
        <dbReference type="Proteomes" id="UP000517916"/>
    </source>
</evidence>
<comment type="subcellular location">
    <subcellularLocation>
        <location evidence="1 7">Cell membrane</location>
        <topology evidence="1 7">Multi-pass membrane protein</topology>
    </subcellularLocation>
</comment>
<evidence type="ECO:0000313" key="9">
    <source>
        <dbReference type="EMBL" id="MBA8931132.1"/>
    </source>
</evidence>
<evidence type="ECO:0000256" key="1">
    <source>
        <dbReference type="ARBA" id="ARBA00004651"/>
    </source>
</evidence>
<keyword evidence="6 7" id="KW-0472">Membrane</keyword>
<evidence type="ECO:0000256" key="6">
    <source>
        <dbReference type="ARBA" id="ARBA00023136"/>
    </source>
</evidence>
<keyword evidence="3" id="KW-1003">Cell membrane</keyword>
<dbReference type="CDD" id="cd06261">
    <property type="entry name" value="TM_PBP2"/>
    <property type="match status" value="1"/>
</dbReference>
<dbReference type="InterPro" id="IPR035906">
    <property type="entry name" value="MetI-like_sf"/>
</dbReference>
<evidence type="ECO:0000256" key="2">
    <source>
        <dbReference type="ARBA" id="ARBA00022448"/>
    </source>
</evidence>
<comment type="caution">
    <text evidence="9">The sequence shown here is derived from an EMBL/GenBank/DDBJ whole genome shotgun (WGS) entry which is preliminary data.</text>
</comment>
<feature type="transmembrane region" description="Helical" evidence="7">
    <location>
        <begin position="136"/>
        <end position="155"/>
    </location>
</feature>
<dbReference type="PROSITE" id="PS50928">
    <property type="entry name" value="ABC_TM1"/>
    <property type="match status" value="1"/>
</dbReference>
<dbReference type="Gene3D" id="1.10.3720.10">
    <property type="entry name" value="MetI-like"/>
    <property type="match status" value="1"/>
</dbReference>
<name>A0ABR6BWZ7_9PSEU</name>
<feature type="transmembrane region" description="Helical" evidence="7">
    <location>
        <begin position="238"/>
        <end position="259"/>
    </location>
</feature>
<dbReference type="InterPro" id="IPR000515">
    <property type="entry name" value="MetI-like"/>
</dbReference>
<accession>A0ABR6BWZ7</accession>
<keyword evidence="2 7" id="KW-0813">Transport</keyword>
<evidence type="ECO:0000256" key="4">
    <source>
        <dbReference type="ARBA" id="ARBA00022692"/>
    </source>
</evidence>
<dbReference type="PANTHER" id="PTHR32243:SF18">
    <property type="entry name" value="INNER MEMBRANE ABC TRANSPORTER PERMEASE PROTEIN YCJP"/>
    <property type="match status" value="1"/>
</dbReference>
<evidence type="ECO:0000256" key="5">
    <source>
        <dbReference type="ARBA" id="ARBA00022989"/>
    </source>
</evidence>
<evidence type="ECO:0000256" key="7">
    <source>
        <dbReference type="RuleBase" id="RU363032"/>
    </source>
</evidence>
<dbReference type="EMBL" id="JACJID010000008">
    <property type="protein sequence ID" value="MBA8931132.1"/>
    <property type="molecule type" value="Genomic_DNA"/>
</dbReference>
<gene>
    <name evidence="9" type="ORF">BC739_008379</name>
</gene>
<feature type="transmembrane region" description="Helical" evidence="7">
    <location>
        <begin position="186"/>
        <end position="205"/>
    </location>
</feature>
<feature type="transmembrane region" description="Helical" evidence="7">
    <location>
        <begin position="72"/>
        <end position="91"/>
    </location>
</feature>
<protein>
    <submittedName>
        <fullName evidence="9">N,N'-diacetylchitobiose transport system permease protein</fullName>
    </submittedName>
</protein>
<reference evidence="9 10" key="1">
    <citation type="submission" date="2020-08" db="EMBL/GenBank/DDBJ databases">
        <title>Genomic Encyclopedia of Archaeal and Bacterial Type Strains, Phase II (KMG-II): from individual species to whole genera.</title>
        <authorList>
            <person name="Goeker M."/>
        </authorList>
    </citation>
    <scope>NUCLEOTIDE SEQUENCE [LARGE SCALE GENOMIC DNA]</scope>
    <source>
        <strain evidence="9 10">DSM 43850</strain>
    </source>
</reference>